<dbReference type="EMBL" id="CP009508">
    <property type="protein sequence ID" value="AKB34872.1"/>
    <property type="molecule type" value="Genomic_DNA"/>
</dbReference>
<dbReference type="PANTHER" id="PTHR34614">
    <property type="match status" value="1"/>
</dbReference>
<gene>
    <name evidence="3" type="ORF">MSSAC_0282</name>
</gene>
<feature type="coiled-coil region" evidence="1">
    <location>
        <begin position="348"/>
        <end position="379"/>
    </location>
</feature>
<sequence>MYCLLRFMTTIIKKILNGNPYFYAVKSGRVNGKPRIVSQVYLGTADNIVEMKKQCESLPYIKMKSFEYGKLAALFHVNEELGFVDIVNKHIAKKSIDGLSVGEYLLLDIVGKSHGVLSENGIGEWFKKSALSFMLDFPHKLNCQNFLNQMSYIDSDTMKNIEDDLCRVLVEKGFTPSILFVDESNWFTYATNYNDESELLHKGYNKKHRKDKNQICVALAANEDNIPFIHETYPGNVHDSEEFSGIVEKIINRLTELNICSEDLVLVFDKGNNSKDNIEKVTSKMSFVGSAKANQAEELLDIPLSKYEYLYKNAKGNKIYGYRTKHQFYGTEFTTVITYNEGTYKLQKRTYESNKSKIIENLENLQRRLESNKGKARSRSSVENEVADIILKKYRSVVKYEIIDARESQKKPQLKFWIDEGNENKCEKSFGKNLLFTDKHQWHTKKIVQIYNNKNAIEDDFKLLNDHLLVPVGPVYHHKDENIKVHVFLSIIGLLFYRYLAWETKRYGFSMKQLIERLSGIRMAIVQDKKSNLCEIILEEMDTKQASLFSFLNLGKFLPS</sequence>
<dbReference type="GO" id="GO:0003677">
    <property type="term" value="F:DNA binding"/>
    <property type="evidence" value="ECO:0007669"/>
    <property type="project" value="InterPro"/>
</dbReference>
<evidence type="ECO:0000313" key="4">
    <source>
        <dbReference type="Proteomes" id="UP000033123"/>
    </source>
</evidence>
<dbReference type="GO" id="GO:0006313">
    <property type="term" value="P:DNA transposition"/>
    <property type="evidence" value="ECO:0007669"/>
    <property type="project" value="InterPro"/>
</dbReference>
<evidence type="ECO:0000313" key="3">
    <source>
        <dbReference type="EMBL" id="AKB34872.1"/>
    </source>
</evidence>
<evidence type="ECO:0000259" key="2">
    <source>
        <dbReference type="Pfam" id="PF01609"/>
    </source>
</evidence>
<dbReference type="Pfam" id="PF01609">
    <property type="entry name" value="DDE_Tnp_1"/>
    <property type="match status" value="1"/>
</dbReference>
<name>A0A0E3PKH2_9EURY</name>
<organism evidence="3 4">
    <name type="scientific">Methanosarcina siciliae C2J</name>
    <dbReference type="NCBI Taxonomy" id="1434118"/>
    <lineage>
        <taxon>Archaea</taxon>
        <taxon>Methanobacteriati</taxon>
        <taxon>Methanobacteriota</taxon>
        <taxon>Stenosarchaea group</taxon>
        <taxon>Methanomicrobia</taxon>
        <taxon>Methanosarcinales</taxon>
        <taxon>Methanosarcinaceae</taxon>
        <taxon>Methanosarcina</taxon>
    </lineage>
</organism>
<dbReference type="KEGG" id="msj:MSSAC_0282"/>
<dbReference type="GO" id="GO:0004803">
    <property type="term" value="F:transposase activity"/>
    <property type="evidence" value="ECO:0007669"/>
    <property type="project" value="InterPro"/>
</dbReference>
<dbReference type="PATRIC" id="fig|1434118.4.peg.373"/>
<dbReference type="STRING" id="1434118.MSSAC_0282"/>
<dbReference type="Proteomes" id="UP000033123">
    <property type="component" value="Chromosome"/>
</dbReference>
<feature type="domain" description="Transposase IS4-like" evidence="2">
    <location>
        <begin position="176"/>
        <end position="468"/>
    </location>
</feature>
<protein>
    <submittedName>
        <fullName evidence="3">Mobile element protein</fullName>
    </submittedName>
</protein>
<dbReference type="NCBIfam" id="NF033559">
    <property type="entry name" value="transpos_IS1634"/>
    <property type="match status" value="1"/>
</dbReference>
<reference evidence="3 4" key="1">
    <citation type="submission" date="2014-07" db="EMBL/GenBank/DDBJ databases">
        <title>Methanogenic archaea and the global carbon cycle.</title>
        <authorList>
            <person name="Henriksen J.R."/>
            <person name="Luke J."/>
            <person name="Reinhart S."/>
            <person name="Benedict M.N."/>
            <person name="Youngblut N.D."/>
            <person name="Metcalf M.E."/>
            <person name="Whitaker R.J."/>
            <person name="Metcalf W.W."/>
        </authorList>
    </citation>
    <scope>NUCLEOTIDE SEQUENCE [LARGE SCALE GENOMIC DNA]</scope>
    <source>
        <strain evidence="3 4">C2J</strain>
    </source>
</reference>
<dbReference type="HOGENOM" id="CLU_033161_0_0_2"/>
<evidence type="ECO:0000256" key="1">
    <source>
        <dbReference type="SAM" id="Coils"/>
    </source>
</evidence>
<accession>A0A0E3PKH2</accession>
<dbReference type="PANTHER" id="PTHR34614:SF2">
    <property type="entry name" value="TRANSPOSASE IS4-LIKE DOMAIN-CONTAINING PROTEIN"/>
    <property type="match status" value="1"/>
</dbReference>
<dbReference type="InterPro" id="IPR047654">
    <property type="entry name" value="IS1634_transpos"/>
</dbReference>
<proteinExistence type="predicted"/>
<dbReference type="AlphaFoldDB" id="A0A0E3PKH2"/>
<dbReference type="InterPro" id="IPR002559">
    <property type="entry name" value="Transposase_11"/>
</dbReference>
<keyword evidence="1" id="KW-0175">Coiled coil</keyword>